<dbReference type="InterPro" id="IPR011010">
    <property type="entry name" value="DNA_brk_join_enz"/>
</dbReference>
<dbReference type="SUPFAM" id="SSF56349">
    <property type="entry name" value="DNA breaking-rejoining enzymes"/>
    <property type="match status" value="1"/>
</dbReference>
<dbReference type="AlphaFoldDB" id="A0A3S7P6J3"/>
<evidence type="ECO:0000313" key="2">
    <source>
        <dbReference type="Proteomes" id="UP000266778"/>
    </source>
</evidence>
<dbReference type="Gene3D" id="1.10.443.10">
    <property type="entry name" value="Intergrase catalytic core"/>
    <property type="match status" value="1"/>
</dbReference>
<dbReference type="GO" id="GO:0006310">
    <property type="term" value="P:DNA recombination"/>
    <property type="evidence" value="ECO:0007669"/>
    <property type="project" value="InterPro"/>
</dbReference>
<evidence type="ECO:0000313" key="1">
    <source>
        <dbReference type="EMBL" id="AXB06568.1"/>
    </source>
</evidence>
<dbReference type="EMBL" id="CP025706">
    <property type="protein sequence ID" value="AXB06568.1"/>
    <property type="molecule type" value="Genomic_DNA"/>
</dbReference>
<dbReference type="GO" id="GO:0015074">
    <property type="term" value="P:DNA integration"/>
    <property type="evidence" value="ECO:0007669"/>
    <property type="project" value="InterPro"/>
</dbReference>
<proteinExistence type="predicted"/>
<protein>
    <submittedName>
        <fullName evidence="1">Site-specific integrase</fullName>
    </submittedName>
</protein>
<organism evidence="1 2">
    <name type="scientific">Aeromonas caviae</name>
    <name type="common">Aeromonas punctata</name>
    <dbReference type="NCBI Taxonomy" id="648"/>
    <lineage>
        <taxon>Bacteria</taxon>
        <taxon>Pseudomonadati</taxon>
        <taxon>Pseudomonadota</taxon>
        <taxon>Gammaproteobacteria</taxon>
        <taxon>Aeromonadales</taxon>
        <taxon>Aeromonadaceae</taxon>
        <taxon>Aeromonas</taxon>
    </lineage>
</organism>
<reference evidence="1" key="1">
    <citation type="journal article" date="2019" name="J Environ">
        <title>Genetic characterization and potential molecular dissemination mechanism of tet (31) gene in Aeromonas caviae from an oxytetracycline wastewater treatment system.</title>
        <authorList>
            <person name="Shi Y."/>
            <person name="Tian Z."/>
            <person name="Leclercq S.O."/>
            <person name="Zhang H."/>
            <person name="Yang M."/>
            <person name="Zhang Y."/>
        </authorList>
    </citation>
    <scope>NUCLEOTIDE SEQUENCE</scope>
    <source>
        <strain evidence="1">T25-39</strain>
    </source>
</reference>
<sequence length="792" mass="88673">MSDDLSQEQAVEGLDAEPARSLTRQLVFPEALAEWHRQILESLQACCQGILGLDPTLTALLAAELQWIDSVSSKEMLPPSPLSAMQMRERLSKDRRLSQFYLVDAILAELRSGYSLNGELFAQLKSVTILAVLALSHINFSQGIAERDQTVEEALRNVRLMANNQREVMIKALSEVDFTQPILTLLQAIKIQREQYANNKQVSVNTGALEALLSRLYKARAKEIKTGTRSTGERQRFQLEARYQEQLDERTQILLLREVLLQRGKVKLTEWEGEEERGTLPEQQTLLVSSQPQGLMDIQARVLQSASVALSMSMRHLQLPANLWIATASQITRLVDALMPQAVDETALPALSILLQLVMGTSSEDLHKLPVWPSTEIKLPAPGSRFADDDGPSKNASGIWRLPHGAYLQRYVEVAHSRVHRKLHSFLPKSDLFLLLPLPKWATHLLVGHGWRTLSSSAQVDCLARANERAGTALTMRQLQNYQRAWLQREGIDSAIAGILRGKAAQQCSPMAYSHVPRKDVLQIWRRYLASMGMTAVVLAPELEQGAVGSRLYPSVGELARLLGNYQQYLCARLSGSRQQRPTLTQYHNLLVRHSLLILHLSTAARPVTEMYGRRGDYCLISRFIRLTDKEGRSVSSARLVPLSALAVQQLQAWERYLTYLACQREPLLAPLVSAAEQALSGAGALLFWAVEAKDGSLEGTEIVTPNSMMRQFENLLPLAPNWHRHSVRSHLLEQGVATEFIDALLGHEEMGTEFTNQYSSAALSDLFTLTDVLDKWHQTLGLKVMGEWTIH</sequence>
<dbReference type="InterPro" id="IPR013762">
    <property type="entry name" value="Integrase-like_cat_sf"/>
</dbReference>
<name>A0A3S7P6J3_AERCA</name>
<gene>
    <name evidence="1" type="ORF">C1C91_17675</name>
</gene>
<dbReference type="Proteomes" id="UP000266778">
    <property type="component" value="Chromosome"/>
</dbReference>
<dbReference type="RefSeq" id="WP_119197631.1">
    <property type="nucleotide sequence ID" value="NZ_JAPEEB010000099.1"/>
</dbReference>
<dbReference type="GO" id="GO:0003677">
    <property type="term" value="F:DNA binding"/>
    <property type="evidence" value="ECO:0007669"/>
    <property type="project" value="InterPro"/>
</dbReference>
<accession>A0A3S7P6J3</accession>